<feature type="compositionally biased region" description="Basic and acidic residues" evidence="1">
    <location>
        <begin position="73"/>
        <end position="83"/>
    </location>
</feature>
<evidence type="ECO:0000313" key="3">
    <source>
        <dbReference type="Proteomes" id="UP000305887"/>
    </source>
</evidence>
<organism evidence="2 3">
    <name type="scientific">Rubellimicrobium rubrum</name>
    <dbReference type="NCBI Taxonomy" id="2585369"/>
    <lineage>
        <taxon>Bacteria</taxon>
        <taxon>Pseudomonadati</taxon>
        <taxon>Pseudomonadota</taxon>
        <taxon>Alphaproteobacteria</taxon>
        <taxon>Rhodobacterales</taxon>
        <taxon>Roseobacteraceae</taxon>
        <taxon>Rubellimicrobium</taxon>
    </lineage>
</organism>
<feature type="region of interest" description="Disordered" evidence="1">
    <location>
        <begin position="57"/>
        <end position="87"/>
    </location>
</feature>
<dbReference type="OrthoDB" id="7862028at2"/>
<keyword evidence="3" id="KW-1185">Reference proteome</keyword>
<evidence type="ECO:0008006" key="4">
    <source>
        <dbReference type="Google" id="ProtNLM"/>
    </source>
</evidence>
<dbReference type="Proteomes" id="UP000305887">
    <property type="component" value="Unassembled WGS sequence"/>
</dbReference>
<dbReference type="InterPro" id="IPR045467">
    <property type="entry name" value="DUF6497"/>
</dbReference>
<dbReference type="EMBL" id="VDFU01000028">
    <property type="protein sequence ID" value="TNC47211.1"/>
    <property type="molecule type" value="Genomic_DNA"/>
</dbReference>
<reference evidence="2 3" key="1">
    <citation type="submission" date="2019-06" db="EMBL/GenBank/DDBJ databases">
        <title>YIM 131921 draft genome.</title>
        <authorList>
            <person name="Jiang L."/>
        </authorList>
    </citation>
    <scope>NUCLEOTIDE SEQUENCE [LARGE SCALE GENOMIC DNA]</scope>
    <source>
        <strain evidence="2 3">YIM 131921</strain>
    </source>
</reference>
<dbReference type="RefSeq" id="WP_139078287.1">
    <property type="nucleotide sequence ID" value="NZ_VDFU01000028.1"/>
</dbReference>
<evidence type="ECO:0000313" key="2">
    <source>
        <dbReference type="EMBL" id="TNC47211.1"/>
    </source>
</evidence>
<protein>
    <recommendedName>
        <fullName evidence="4">Acetolactate synthase</fullName>
    </recommendedName>
</protein>
<dbReference type="AlphaFoldDB" id="A0A5C4MN32"/>
<name>A0A5C4MN32_9RHOB</name>
<proteinExistence type="predicted"/>
<sequence>MTTSRSDWPARAGWLAMALGIGGPLAAQEVQLPSGHSAMLYDVVLEAAEGAMAPDAFTDPEALPEEEPTDDGALDRAPDRKTEVSAAGASSGGLARFRLVVPGLGEGGADYEAVAQDFAWLCESLALPALAANGWTASEVVIALSDRQVEFGAPAPEAVQFFEGFRIEGGTCVPQAF</sequence>
<accession>A0A5C4MN32</accession>
<gene>
    <name evidence="2" type="ORF">FHG66_17235</name>
</gene>
<evidence type="ECO:0000256" key="1">
    <source>
        <dbReference type="SAM" id="MobiDB-lite"/>
    </source>
</evidence>
<dbReference type="Pfam" id="PF20107">
    <property type="entry name" value="DUF6497"/>
    <property type="match status" value="1"/>
</dbReference>
<comment type="caution">
    <text evidence="2">The sequence shown here is derived from an EMBL/GenBank/DDBJ whole genome shotgun (WGS) entry which is preliminary data.</text>
</comment>
<feature type="compositionally biased region" description="Acidic residues" evidence="1">
    <location>
        <begin position="62"/>
        <end position="72"/>
    </location>
</feature>